<sequence length="78" mass="8360">MILADLASFLVCRSSSMAWIVAIREWKLIECASGHGWVILAGCSLGHLDLAQTLHLLPLVLTSANRPSRPHLGPGSLS</sequence>
<reference evidence="2" key="1">
    <citation type="journal article" date="2016" name="Nature">
        <title>Genome evolution in the allotetraploid frog Xenopus laevis.</title>
        <authorList>
            <person name="Session A.M."/>
            <person name="Uno Y."/>
            <person name="Kwon T."/>
            <person name="Chapman J.A."/>
            <person name="Toyoda A."/>
            <person name="Takahashi S."/>
            <person name="Fukui A."/>
            <person name="Hikosaka A."/>
            <person name="Suzuki A."/>
            <person name="Kondo M."/>
            <person name="van Heeringen S.J."/>
            <person name="Quigley I."/>
            <person name="Heinz S."/>
            <person name="Ogino H."/>
            <person name="Ochi H."/>
            <person name="Hellsten U."/>
            <person name="Lyons J.B."/>
            <person name="Simakov O."/>
            <person name="Putnam N."/>
            <person name="Stites J."/>
            <person name="Kuroki Y."/>
            <person name="Tanaka T."/>
            <person name="Michiue T."/>
            <person name="Watanabe M."/>
            <person name="Bogdanovic O."/>
            <person name="Lister R."/>
            <person name="Georgiou G."/>
            <person name="Paranjpe S.S."/>
            <person name="van Kruijsbergen I."/>
            <person name="Shu S."/>
            <person name="Carlson J."/>
            <person name="Kinoshita T."/>
            <person name="Ohta Y."/>
            <person name="Mawaribuchi S."/>
            <person name="Jenkins J."/>
            <person name="Grimwood J."/>
            <person name="Schmutz J."/>
            <person name="Mitros T."/>
            <person name="Mozaffari S.V."/>
            <person name="Suzuki Y."/>
            <person name="Haramoto Y."/>
            <person name="Yamamoto T.S."/>
            <person name="Takagi C."/>
            <person name="Heald R."/>
            <person name="Miller K."/>
            <person name="Haudenschild C."/>
            <person name="Kitzman J."/>
            <person name="Nakayama T."/>
            <person name="Izutsu Y."/>
            <person name="Robert J."/>
            <person name="Fortriede J."/>
            <person name="Burns K."/>
            <person name="Lotay V."/>
            <person name="Karimi K."/>
            <person name="Yasuoka Y."/>
            <person name="Dichmann D.S."/>
            <person name="Flajnik M.F."/>
            <person name="Houston D.W."/>
            <person name="Shendure J."/>
            <person name="DuPasquier L."/>
            <person name="Vize P.D."/>
            <person name="Zorn A.M."/>
            <person name="Ito M."/>
            <person name="Marcotte E.M."/>
            <person name="Wallingford J.B."/>
            <person name="Ito Y."/>
            <person name="Asashima M."/>
            <person name="Ueno N."/>
            <person name="Matsuda Y."/>
            <person name="Veenstra G.J."/>
            <person name="Fujiyama A."/>
            <person name="Harland R.M."/>
            <person name="Taira M."/>
            <person name="Rokhsar D.S."/>
        </authorList>
    </citation>
    <scope>NUCLEOTIDE SEQUENCE [LARGE SCALE GENOMIC DNA]</scope>
    <source>
        <strain evidence="2">J</strain>
    </source>
</reference>
<evidence type="ECO:0000313" key="2">
    <source>
        <dbReference type="Proteomes" id="UP000694892"/>
    </source>
</evidence>
<proteinExistence type="predicted"/>
<dbReference type="AlphaFoldDB" id="A0A974CX05"/>
<organism evidence="1 2">
    <name type="scientific">Xenopus laevis</name>
    <name type="common">African clawed frog</name>
    <dbReference type="NCBI Taxonomy" id="8355"/>
    <lineage>
        <taxon>Eukaryota</taxon>
        <taxon>Metazoa</taxon>
        <taxon>Chordata</taxon>
        <taxon>Craniata</taxon>
        <taxon>Vertebrata</taxon>
        <taxon>Euteleostomi</taxon>
        <taxon>Amphibia</taxon>
        <taxon>Batrachia</taxon>
        <taxon>Anura</taxon>
        <taxon>Pipoidea</taxon>
        <taxon>Pipidae</taxon>
        <taxon>Xenopodinae</taxon>
        <taxon>Xenopus</taxon>
        <taxon>Xenopus</taxon>
    </lineage>
</organism>
<accession>A0A974CX05</accession>
<dbReference type="EMBL" id="CM004474">
    <property type="protein sequence ID" value="OCT80140.1"/>
    <property type="molecule type" value="Genomic_DNA"/>
</dbReference>
<evidence type="ECO:0000313" key="1">
    <source>
        <dbReference type="EMBL" id="OCT80140.1"/>
    </source>
</evidence>
<gene>
    <name evidence="1" type="ORF">XELAEV_18026950mg</name>
</gene>
<dbReference type="Proteomes" id="UP000694892">
    <property type="component" value="Chromosome 5L"/>
</dbReference>
<name>A0A974CX05_XENLA</name>
<protein>
    <submittedName>
        <fullName evidence="1">Uncharacterized protein</fullName>
    </submittedName>
</protein>